<dbReference type="STRING" id="225848.Sps_04955"/>
<evidence type="ECO:0000313" key="2">
    <source>
        <dbReference type="EMBL" id="AQS40034.1"/>
    </source>
</evidence>
<dbReference type="Pfam" id="PF23947">
    <property type="entry name" value="DUF7281"/>
    <property type="match status" value="1"/>
</dbReference>
<dbReference type="InterPro" id="IPR036078">
    <property type="entry name" value="Spo11/TopoVI_A_sf"/>
</dbReference>
<sequence length="284" mass="32269">MARLTKIHANSISMALRKCSAKVPFNPNWQKIFAELEVGSVDESARSLLFSTEQLHQLNEMSAAYFGEELLKTSFEGTRAEVAQYSRFEKLANITPDEQYVLIKPQPFYTGIGAECSLRVPLDEITKLLESQAQTMTHIVIVENLDAFDCWQRFSATADLRHALVVYRGHNSLAKGVKALLQRLPNRIEVVAFVDVDPAGIQIALTTPKVTQILASDIQELSLIIKSSSSSEDFDMQHQQVKYMQQHQDDWQVIQQFIIEQKISIKQQHLLAFKLPLIMHNRNS</sequence>
<dbReference type="EMBL" id="CP014782">
    <property type="protein sequence ID" value="AQS40034.1"/>
    <property type="molecule type" value="Genomic_DNA"/>
</dbReference>
<dbReference type="SUPFAM" id="SSF56726">
    <property type="entry name" value="DNA topoisomerase IV, alpha subunit"/>
    <property type="match status" value="1"/>
</dbReference>
<dbReference type="AlphaFoldDB" id="A0A1S6HX80"/>
<keyword evidence="3" id="KW-1185">Reference proteome</keyword>
<dbReference type="KEGG" id="spsw:Sps_04955"/>
<dbReference type="Proteomes" id="UP000189545">
    <property type="component" value="Chromosome"/>
</dbReference>
<dbReference type="RefSeq" id="WP_149027350.1">
    <property type="nucleotide sequence ID" value="NZ_CP014782.1"/>
</dbReference>
<evidence type="ECO:0000259" key="1">
    <source>
        <dbReference type="Pfam" id="PF23947"/>
    </source>
</evidence>
<gene>
    <name evidence="2" type="ORF">Sps_04955</name>
</gene>
<organism evidence="2 3">
    <name type="scientific">Shewanella psychrophila</name>
    <dbReference type="NCBI Taxonomy" id="225848"/>
    <lineage>
        <taxon>Bacteria</taxon>
        <taxon>Pseudomonadati</taxon>
        <taxon>Pseudomonadota</taxon>
        <taxon>Gammaproteobacteria</taxon>
        <taxon>Alteromonadales</taxon>
        <taxon>Shewanellaceae</taxon>
        <taxon>Shewanella</taxon>
    </lineage>
</organism>
<dbReference type="InterPro" id="IPR055705">
    <property type="entry name" value="DUF7281"/>
</dbReference>
<protein>
    <recommendedName>
        <fullName evidence="1">DUF7281 domain-containing protein</fullName>
    </recommendedName>
</protein>
<accession>A0A1S6HX80</accession>
<dbReference type="OrthoDB" id="8564671at2"/>
<dbReference type="GO" id="GO:0003677">
    <property type="term" value="F:DNA binding"/>
    <property type="evidence" value="ECO:0007669"/>
    <property type="project" value="InterPro"/>
</dbReference>
<dbReference type="GO" id="GO:0005694">
    <property type="term" value="C:chromosome"/>
    <property type="evidence" value="ECO:0007669"/>
    <property type="project" value="InterPro"/>
</dbReference>
<feature type="domain" description="DUF7281" evidence="1">
    <location>
        <begin position="114"/>
        <end position="277"/>
    </location>
</feature>
<name>A0A1S6HX80_9GAMM</name>
<reference evidence="2 3" key="1">
    <citation type="submission" date="2016-03" db="EMBL/GenBank/DDBJ databases">
        <title>Complete genome sequence of Shewanella psychrophila WP2, a deep sea bacterium isolated from west Pacific sediment.</title>
        <authorList>
            <person name="Xu G."/>
            <person name="Jian H."/>
        </authorList>
    </citation>
    <scope>NUCLEOTIDE SEQUENCE [LARGE SCALE GENOMIC DNA]</scope>
    <source>
        <strain evidence="2 3">WP2</strain>
    </source>
</reference>
<evidence type="ECO:0000313" key="3">
    <source>
        <dbReference type="Proteomes" id="UP000189545"/>
    </source>
</evidence>
<proteinExistence type="predicted"/>